<evidence type="ECO:0000256" key="6">
    <source>
        <dbReference type="ARBA" id="ARBA00023002"/>
    </source>
</evidence>
<comment type="caution">
    <text evidence="11">The sequence shown here is derived from an EMBL/GenBank/DDBJ whole genome shotgun (WGS) entry which is preliminary data.</text>
</comment>
<evidence type="ECO:0000256" key="8">
    <source>
        <dbReference type="PROSITE-ProRule" id="PRU00433"/>
    </source>
</evidence>
<dbReference type="SUPFAM" id="SSF46626">
    <property type="entry name" value="Cytochrome c"/>
    <property type="match status" value="1"/>
</dbReference>
<dbReference type="SUPFAM" id="SSF50998">
    <property type="entry name" value="Quinoprotein alcohol dehydrogenase-like"/>
    <property type="match status" value="1"/>
</dbReference>
<dbReference type="InterPro" id="IPR011047">
    <property type="entry name" value="Quinoprotein_ADH-like_sf"/>
</dbReference>
<dbReference type="Pfam" id="PF13442">
    <property type="entry name" value="Cytochrome_CBB3"/>
    <property type="match status" value="1"/>
</dbReference>
<dbReference type="Proteomes" id="UP000661077">
    <property type="component" value="Unassembled WGS sequence"/>
</dbReference>
<evidence type="ECO:0000313" key="12">
    <source>
        <dbReference type="Proteomes" id="UP000661077"/>
    </source>
</evidence>
<dbReference type="Pfam" id="PF13360">
    <property type="entry name" value="PQQ_2"/>
    <property type="match status" value="1"/>
</dbReference>
<dbReference type="Gene3D" id="2.130.10.10">
    <property type="entry name" value="YVTN repeat-like/Quinoprotein amine dehydrogenase"/>
    <property type="match status" value="1"/>
</dbReference>
<dbReference type="EMBL" id="JAEVLS010000005">
    <property type="protein sequence ID" value="MBM0107228.1"/>
    <property type="molecule type" value="Genomic_DNA"/>
</dbReference>
<dbReference type="InterPro" id="IPR018391">
    <property type="entry name" value="PQQ_b-propeller_rpt"/>
</dbReference>
<dbReference type="PANTHER" id="PTHR32303">
    <property type="entry name" value="QUINOPROTEIN ALCOHOL DEHYDROGENASE (CYTOCHROME C)"/>
    <property type="match status" value="1"/>
</dbReference>
<evidence type="ECO:0000256" key="9">
    <source>
        <dbReference type="SAM" id="SignalP"/>
    </source>
</evidence>
<keyword evidence="12" id="KW-1185">Reference proteome</keyword>
<keyword evidence="6" id="KW-0560">Oxidoreductase</keyword>
<organism evidence="11 12">
    <name type="scientific">Steroidobacter gossypii</name>
    <dbReference type="NCBI Taxonomy" id="2805490"/>
    <lineage>
        <taxon>Bacteria</taxon>
        <taxon>Pseudomonadati</taxon>
        <taxon>Pseudomonadota</taxon>
        <taxon>Gammaproteobacteria</taxon>
        <taxon>Steroidobacterales</taxon>
        <taxon>Steroidobacteraceae</taxon>
        <taxon>Steroidobacter</taxon>
    </lineage>
</organism>
<comment type="cofactor">
    <cofactor evidence="1">
        <name>pyrroloquinoline quinone</name>
        <dbReference type="ChEBI" id="CHEBI:58442"/>
    </cofactor>
</comment>
<feature type="chain" id="PRO_5046975422" evidence="9">
    <location>
        <begin position="29"/>
        <end position="635"/>
    </location>
</feature>
<dbReference type="InterPro" id="IPR002372">
    <property type="entry name" value="PQQ_rpt_dom"/>
</dbReference>
<reference evidence="11 12" key="1">
    <citation type="journal article" date="2021" name="Int. J. Syst. Evol. Microbiol.">
        <title>Steroidobacter gossypii sp. nov., isolated from soil of cotton cropping field.</title>
        <authorList>
            <person name="Huang R."/>
            <person name="Yang S."/>
            <person name="Zhen C."/>
            <person name="Liu W."/>
        </authorList>
    </citation>
    <scope>NUCLEOTIDE SEQUENCE [LARGE SCALE GENOMIC DNA]</scope>
    <source>
        <strain evidence="11 12">S1-65</strain>
    </source>
</reference>
<evidence type="ECO:0000256" key="7">
    <source>
        <dbReference type="ARBA" id="ARBA00023004"/>
    </source>
</evidence>
<dbReference type="Pfam" id="PF01011">
    <property type="entry name" value="PQQ"/>
    <property type="match status" value="1"/>
</dbReference>
<evidence type="ECO:0000256" key="5">
    <source>
        <dbReference type="ARBA" id="ARBA00022729"/>
    </source>
</evidence>
<evidence type="ECO:0000256" key="1">
    <source>
        <dbReference type="ARBA" id="ARBA00001931"/>
    </source>
</evidence>
<dbReference type="SMART" id="SM00564">
    <property type="entry name" value="PQQ"/>
    <property type="match status" value="5"/>
</dbReference>
<comment type="similarity">
    <text evidence="2">Belongs to the bacterial PQQ dehydrogenase family.</text>
</comment>
<dbReference type="RefSeq" id="WP_203169345.1">
    <property type="nucleotide sequence ID" value="NZ_JAEVLS010000005.1"/>
</dbReference>
<evidence type="ECO:0000256" key="2">
    <source>
        <dbReference type="ARBA" id="ARBA00008156"/>
    </source>
</evidence>
<protein>
    <submittedName>
        <fullName evidence="11">PQQ-binding-like beta-propeller repeat protein</fullName>
    </submittedName>
</protein>
<name>A0ABS1X1W1_9GAMM</name>
<evidence type="ECO:0000313" key="11">
    <source>
        <dbReference type="EMBL" id="MBM0107228.1"/>
    </source>
</evidence>
<feature type="domain" description="Cytochrome c" evidence="10">
    <location>
        <begin position="31"/>
        <end position="102"/>
    </location>
</feature>
<evidence type="ECO:0000256" key="4">
    <source>
        <dbReference type="ARBA" id="ARBA00022723"/>
    </source>
</evidence>
<dbReference type="InterPro" id="IPR036909">
    <property type="entry name" value="Cyt_c-like_dom_sf"/>
</dbReference>
<gene>
    <name evidence="11" type="ORF">JM946_21030</name>
</gene>
<evidence type="ECO:0000256" key="3">
    <source>
        <dbReference type="ARBA" id="ARBA00022617"/>
    </source>
</evidence>
<accession>A0ABS1X1W1</accession>
<sequence>MHAKAAHRAVARRAWGLLAAVALSGAQAAMEAPHPGQAVYERSCAACHNQPEATRAPSLDTLKAMRYQTILYALNEGKMKAQASMLSATQKAAVIDFLVGREATSDEWLGHAMCAPERRIPKLDDPATVMGFGFDPKNHRRLSAAQSGLRTADMRTLELAWAMGFPKATQMRSQPAIVGTTLFLPVADAQRLFAIDISAQPCVQWVYWHATPLRTGAAFGELPNGRKVVVFSDIASKVHMLDATTGQALWIQHVGLYPLSLTTGTPALHGDRVYVPISQYEISLGGNDDHECCRTHGAVTALDAMTGKPIWTAHTMEEARPVRDRGDGKMIFGPSGAPIWTSPAIDAKRGVLYVGTGEATSEPAAPTTDAILAIDLKDGRIRWSFQATENDIFLTGCVRNRDGLNCPKNSVHRDVDFGASVIIAQRADGSDVLLAGQKSGTLWALDPDRDGKLVWRQDFGEGSPLGGIHWGIAYDGTRVFAPINRPYASATKAGSQKPGLHAVRVDTGAVEWSYTAKPDCSGKRAELVKACATNIGFSGAPTVIDGAVVSGSLDGFVHAFDAKTGELLFKFDTARAFDTFNGVPASGGAIDNATIVAANGMLFVSSGYGLFGQMPGNVLLAFRPKAKQIPATPSP</sequence>
<dbReference type="InterPro" id="IPR009056">
    <property type="entry name" value="Cyt_c-like_dom"/>
</dbReference>
<keyword evidence="4 8" id="KW-0479">Metal-binding</keyword>
<keyword evidence="5 9" id="KW-0732">Signal</keyword>
<proteinExistence type="inferred from homology"/>
<dbReference type="InterPro" id="IPR015943">
    <property type="entry name" value="WD40/YVTN_repeat-like_dom_sf"/>
</dbReference>
<dbReference type="Gene3D" id="2.140.10.10">
    <property type="entry name" value="Quinoprotein alcohol dehydrogenase-like superfamily"/>
    <property type="match status" value="1"/>
</dbReference>
<dbReference type="PROSITE" id="PS51007">
    <property type="entry name" value="CYTC"/>
    <property type="match status" value="1"/>
</dbReference>
<feature type="signal peptide" evidence="9">
    <location>
        <begin position="1"/>
        <end position="28"/>
    </location>
</feature>
<dbReference type="PANTHER" id="PTHR32303:SF10">
    <property type="entry name" value="OUTER MEMBRANE PROTEIN ASSEMBLY FACTOR BAMB"/>
    <property type="match status" value="1"/>
</dbReference>
<keyword evidence="7 8" id="KW-0408">Iron</keyword>
<keyword evidence="3 8" id="KW-0349">Heme</keyword>
<evidence type="ECO:0000259" key="10">
    <source>
        <dbReference type="PROSITE" id="PS51007"/>
    </source>
</evidence>
<dbReference type="Gene3D" id="1.10.760.10">
    <property type="entry name" value="Cytochrome c-like domain"/>
    <property type="match status" value="1"/>
</dbReference>